<name>A0A813M1T2_9BILA</name>
<evidence type="ECO:0000256" key="2">
    <source>
        <dbReference type="ARBA" id="ARBA00005787"/>
    </source>
</evidence>
<evidence type="ECO:0000313" key="8">
    <source>
        <dbReference type="Proteomes" id="UP000663879"/>
    </source>
</evidence>
<dbReference type="Gene3D" id="1.20.140.150">
    <property type="match status" value="1"/>
</dbReference>
<feature type="transmembrane region" description="Helical" evidence="6">
    <location>
        <begin position="150"/>
        <end position="179"/>
    </location>
</feature>
<evidence type="ECO:0000256" key="5">
    <source>
        <dbReference type="ARBA" id="ARBA00023136"/>
    </source>
</evidence>
<dbReference type="Proteomes" id="UP000663879">
    <property type="component" value="Unassembled WGS sequence"/>
</dbReference>
<dbReference type="GO" id="GO:0007605">
    <property type="term" value="P:sensory perception of sound"/>
    <property type="evidence" value="ECO:0007669"/>
    <property type="project" value="UniProtKB-ARBA"/>
</dbReference>
<organism evidence="7 8">
    <name type="scientific">Brachionus calyciflorus</name>
    <dbReference type="NCBI Taxonomy" id="104777"/>
    <lineage>
        <taxon>Eukaryota</taxon>
        <taxon>Metazoa</taxon>
        <taxon>Spiralia</taxon>
        <taxon>Gnathifera</taxon>
        <taxon>Rotifera</taxon>
        <taxon>Eurotatoria</taxon>
        <taxon>Monogononta</taxon>
        <taxon>Pseudotrocha</taxon>
        <taxon>Ploima</taxon>
        <taxon>Brachionidae</taxon>
        <taxon>Brachionus</taxon>
    </lineage>
</organism>
<evidence type="ECO:0000313" key="7">
    <source>
        <dbReference type="EMBL" id="CAF0703865.1"/>
    </source>
</evidence>
<feature type="transmembrane region" description="Helical" evidence="6">
    <location>
        <begin position="191"/>
        <end position="217"/>
    </location>
</feature>
<keyword evidence="5 6" id="KW-0472">Membrane</keyword>
<evidence type="ECO:0000256" key="4">
    <source>
        <dbReference type="ARBA" id="ARBA00022989"/>
    </source>
</evidence>
<keyword evidence="8" id="KW-1185">Reference proteome</keyword>
<keyword evidence="4 6" id="KW-1133">Transmembrane helix</keyword>
<dbReference type="AlphaFoldDB" id="A0A813M1T2"/>
<accession>A0A813M1T2</accession>
<sequence>MISSKKSQHIIFFIAFINCCIIFLITIISLTTDYWVVIRPIRHINPEKLDITKQIFESLNSTIDGNSTVNGSNQDDEIDYSFIDDDMEDENENQIIDLSQKLDCKRFQGIIRFGLFKGVWLLNYAFGCKYRLNKIYIIDALSKDKIFDQTLWICTILCCSLSLFTIFLSAIFSLLNAFLSPTNPIHGPLSIYLWNSLSALFHLLGILIFTGEFYFYINRNILTKELLESGWTSTGRGQLAWSFYIQFISIFLISVNIVIIYLYSKFKKDSFLNLKNNFEKNENLINVAENVENEQLSNSISDEKKSSRKLKRIIDFIY</sequence>
<protein>
    <submittedName>
        <fullName evidence="7">Uncharacterized protein</fullName>
    </submittedName>
</protein>
<proteinExistence type="inferred from homology"/>
<keyword evidence="3 6" id="KW-0812">Transmembrane</keyword>
<dbReference type="EMBL" id="CAJNOC010000004">
    <property type="protein sequence ID" value="CAF0703865.1"/>
    <property type="molecule type" value="Genomic_DNA"/>
</dbReference>
<feature type="transmembrane region" description="Helical" evidence="6">
    <location>
        <begin position="12"/>
        <end position="30"/>
    </location>
</feature>
<comment type="caution">
    <text evidence="7">The sequence shown here is derived from an EMBL/GenBank/DDBJ whole genome shotgun (WGS) entry which is preliminary data.</text>
</comment>
<reference evidence="7" key="1">
    <citation type="submission" date="2021-02" db="EMBL/GenBank/DDBJ databases">
        <authorList>
            <person name="Nowell W R."/>
        </authorList>
    </citation>
    <scope>NUCLEOTIDE SEQUENCE</scope>
    <source>
        <strain evidence="7">Ploen Becks lab</strain>
    </source>
</reference>
<evidence type="ECO:0000256" key="1">
    <source>
        <dbReference type="ARBA" id="ARBA00004141"/>
    </source>
</evidence>
<dbReference type="InterPro" id="IPR026748">
    <property type="entry name" value="Clarin"/>
</dbReference>
<dbReference type="PANTHER" id="PTHR31548:SF1">
    <property type="entry name" value="LD47387P"/>
    <property type="match status" value="1"/>
</dbReference>
<comment type="similarity">
    <text evidence="2">Belongs to the clarin family.</text>
</comment>
<dbReference type="OrthoDB" id="10012538at2759"/>
<dbReference type="PANTHER" id="PTHR31548">
    <property type="entry name" value="CLARIN"/>
    <property type="match status" value="1"/>
</dbReference>
<dbReference type="GO" id="GO:0016020">
    <property type="term" value="C:membrane"/>
    <property type="evidence" value="ECO:0007669"/>
    <property type="project" value="UniProtKB-SubCell"/>
</dbReference>
<comment type="subcellular location">
    <subcellularLocation>
        <location evidence="1">Membrane</location>
        <topology evidence="1">Multi-pass membrane protein</topology>
    </subcellularLocation>
</comment>
<dbReference type="Pfam" id="PF25807">
    <property type="entry name" value="Clarin-2"/>
    <property type="match status" value="1"/>
</dbReference>
<evidence type="ECO:0000256" key="3">
    <source>
        <dbReference type="ARBA" id="ARBA00022692"/>
    </source>
</evidence>
<evidence type="ECO:0000256" key="6">
    <source>
        <dbReference type="SAM" id="Phobius"/>
    </source>
</evidence>
<feature type="transmembrane region" description="Helical" evidence="6">
    <location>
        <begin position="241"/>
        <end position="263"/>
    </location>
</feature>
<gene>
    <name evidence="7" type="ORF">OXX778_LOCUS94</name>
</gene>